<dbReference type="SUPFAM" id="SSF50985">
    <property type="entry name" value="RCC1/BLIP-II"/>
    <property type="match status" value="1"/>
</dbReference>
<proteinExistence type="predicted"/>
<reference evidence="1" key="1">
    <citation type="journal article" date="2023" name="IScience">
        <title>Live-bearing cockroach genome reveals convergent evolutionary mechanisms linked to viviparity in insects and beyond.</title>
        <authorList>
            <person name="Fouks B."/>
            <person name="Harrison M.C."/>
            <person name="Mikhailova A.A."/>
            <person name="Marchal E."/>
            <person name="English S."/>
            <person name="Carruthers M."/>
            <person name="Jennings E.C."/>
            <person name="Chiamaka E.L."/>
            <person name="Frigard R.A."/>
            <person name="Pippel M."/>
            <person name="Attardo G.M."/>
            <person name="Benoit J.B."/>
            <person name="Bornberg-Bauer E."/>
            <person name="Tobe S.S."/>
        </authorList>
    </citation>
    <scope>NUCLEOTIDE SEQUENCE</scope>
    <source>
        <strain evidence="1">Stay&amp;Tobe</strain>
    </source>
</reference>
<dbReference type="InterPro" id="IPR009091">
    <property type="entry name" value="RCC1/BLIP-II"/>
</dbReference>
<dbReference type="AlphaFoldDB" id="A0AAD8AHH3"/>
<name>A0AAD8AHH3_DIPPU</name>
<dbReference type="InterPro" id="IPR000408">
    <property type="entry name" value="Reg_chr_condens"/>
</dbReference>
<feature type="non-terminal residue" evidence="1">
    <location>
        <position position="1"/>
    </location>
</feature>
<keyword evidence="2" id="KW-1185">Reference proteome</keyword>
<dbReference type="EMBL" id="JASPKZ010000829">
    <property type="protein sequence ID" value="KAJ9599181.1"/>
    <property type="molecule type" value="Genomic_DNA"/>
</dbReference>
<reference evidence="1" key="2">
    <citation type="submission" date="2023-05" db="EMBL/GenBank/DDBJ databases">
        <authorList>
            <person name="Fouks B."/>
        </authorList>
    </citation>
    <scope>NUCLEOTIDE SEQUENCE</scope>
    <source>
        <strain evidence="1">Stay&amp;Tobe</strain>
        <tissue evidence="1">Testes</tissue>
    </source>
</reference>
<dbReference type="Proteomes" id="UP001233999">
    <property type="component" value="Unassembled WGS sequence"/>
</dbReference>
<accession>A0AAD8AHH3</accession>
<gene>
    <name evidence="1" type="ORF">L9F63_010358</name>
</gene>
<evidence type="ECO:0000313" key="2">
    <source>
        <dbReference type="Proteomes" id="UP001233999"/>
    </source>
</evidence>
<dbReference type="Pfam" id="PF00415">
    <property type="entry name" value="RCC1"/>
    <property type="match status" value="1"/>
</dbReference>
<dbReference type="Gene3D" id="2.130.10.30">
    <property type="entry name" value="Regulator of chromosome condensation 1/beta-lactamase-inhibitor protein II"/>
    <property type="match status" value="1"/>
</dbReference>
<protein>
    <submittedName>
        <fullName evidence="1">Uncharacterized protein</fullName>
    </submittedName>
</protein>
<evidence type="ECO:0000313" key="1">
    <source>
        <dbReference type="EMBL" id="KAJ9599181.1"/>
    </source>
</evidence>
<sequence>SSTVLACGWNMYGQLATSPHKFTSTWKMVRLDVPQHTKVHSVRCGAWSTVLLCQLFDST</sequence>
<comment type="caution">
    <text evidence="1">The sequence shown here is derived from an EMBL/GenBank/DDBJ whole genome shotgun (WGS) entry which is preliminary data.</text>
</comment>
<organism evidence="1 2">
    <name type="scientific">Diploptera punctata</name>
    <name type="common">Pacific beetle cockroach</name>
    <dbReference type="NCBI Taxonomy" id="6984"/>
    <lineage>
        <taxon>Eukaryota</taxon>
        <taxon>Metazoa</taxon>
        <taxon>Ecdysozoa</taxon>
        <taxon>Arthropoda</taxon>
        <taxon>Hexapoda</taxon>
        <taxon>Insecta</taxon>
        <taxon>Pterygota</taxon>
        <taxon>Neoptera</taxon>
        <taxon>Polyneoptera</taxon>
        <taxon>Dictyoptera</taxon>
        <taxon>Blattodea</taxon>
        <taxon>Blaberoidea</taxon>
        <taxon>Blaberidae</taxon>
        <taxon>Diplopterinae</taxon>
        <taxon>Diploptera</taxon>
    </lineage>
</organism>